<evidence type="ECO:0000313" key="13">
    <source>
        <dbReference type="EMBL" id="CAE7465369.1"/>
    </source>
</evidence>
<dbReference type="EC" id="2.7.1.20" evidence="4 11"/>
<accession>A0A812S9F0</accession>
<dbReference type="InterPro" id="IPR029056">
    <property type="entry name" value="Ribokinase-like"/>
</dbReference>
<dbReference type="EMBL" id="CAJNIZ010022958">
    <property type="protein sequence ID" value="CAE7465369.1"/>
    <property type="molecule type" value="Genomic_DNA"/>
</dbReference>
<dbReference type="GO" id="GO:0005524">
    <property type="term" value="F:ATP binding"/>
    <property type="evidence" value="ECO:0007669"/>
    <property type="project" value="UniProtKB-UniRule"/>
</dbReference>
<dbReference type="Gene3D" id="3.40.1190.20">
    <property type="match status" value="1"/>
</dbReference>
<dbReference type="AlphaFoldDB" id="A0A812S9F0"/>
<evidence type="ECO:0000256" key="8">
    <source>
        <dbReference type="ARBA" id="ARBA00022777"/>
    </source>
</evidence>
<comment type="similarity">
    <text evidence="3 11">Belongs to the carbohydrate kinase PfkB family.</text>
</comment>
<name>A0A812S9F0_SYMPI</name>
<feature type="active site" description="Proton acceptor" evidence="10">
    <location>
        <position position="117"/>
    </location>
</feature>
<evidence type="ECO:0000259" key="12">
    <source>
        <dbReference type="Pfam" id="PF00294"/>
    </source>
</evidence>
<keyword evidence="5 11" id="KW-0808">Transferase</keyword>
<sequence>MQLRQGGNGLIRPVFAITVGAEWCTEAARAADLTFANEVEVIRLASSICKATSKAAPEDYEAAMAVIARWKHKGWMIGTRSSKGVGCIGSKSDAGLFQVPVPQVSPEEFVDDVGAGDAFMGGFLEAIWQPLAALAQEEAVDSAETAGKRKLEDIALASRLTVDNMKDAVRAGITAAGACIRCSGCQFKE</sequence>
<dbReference type="Proteomes" id="UP000649617">
    <property type="component" value="Unassembled WGS sequence"/>
</dbReference>
<comment type="function">
    <text evidence="11">ATP dependent phosphorylation of adenosine and other related nucleoside analogs to monophosphate derivatives.</text>
</comment>
<keyword evidence="14" id="KW-1185">Reference proteome</keyword>
<keyword evidence="6 11" id="KW-0660">Purine salvage</keyword>
<dbReference type="PANTHER" id="PTHR45769">
    <property type="entry name" value="ADENOSINE KINASE"/>
    <property type="match status" value="1"/>
</dbReference>
<comment type="pathway">
    <text evidence="2 11">Purine metabolism; AMP biosynthesis via salvage pathway; AMP from adenosine: step 1/1.</text>
</comment>
<evidence type="ECO:0000256" key="5">
    <source>
        <dbReference type="ARBA" id="ARBA00022679"/>
    </source>
</evidence>
<feature type="domain" description="Carbohydrate kinase PfkB" evidence="12">
    <location>
        <begin position="22"/>
        <end position="143"/>
    </location>
</feature>
<dbReference type="GO" id="GO:0006144">
    <property type="term" value="P:purine nucleobase metabolic process"/>
    <property type="evidence" value="ECO:0007669"/>
    <property type="project" value="TreeGrafter"/>
</dbReference>
<keyword evidence="11" id="KW-0460">Magnesium</keyword>
<evidence type="ECO:0000256" key="9">
    <source>
        <dbReference type="ARBA" id="ARBA00022840"/>
    </source>
</evidence>
<evidence type="ECO:0000256" key="11">
    <source>
        <dbReference type="RuleBase" id="RU368116"/>
    </source>
</evidence>
<evidence type="ECO:0000256" key="3">
    <source>
        <dbReference type="ARBA" id="ARBA00010688"/>
    </source>
</evidence>
<evidence type="ECO:0000256" key="7">
    <source>
        <dbReference type="ARBA" id="ARBA00022741"/>
    </source>
</evidence>
<evidence type="ECO:0000256" key="6">
    <source>
        <dbReference type="ARBA" id="ARBA00022726"/>
    </source>
</evidence>
<dbReference type="GO" id="GO:0005829">
    <property type="term" value="C:cytosol"/>
    <property type="evidence" value="ECO:0007669"/>
    <property type="project" value="TreeGrafter"/>
</dbReference>
<dbReference type="PANTHER" id="PTHR45769:SF3">
    <property type="entry name" value="ADENOSINE KINASE"/>
    <property type="match status" value="1"/>
</dbReference>
<reference evidence="13" key="1">
    <citation type="submission" date="2021-02" db="EMBL/GenBank/DDBJ databases">
        <authorList>
            <person name="Dougan E. K."/>
            <person name="Rhodes N."/>
            <person name="Thang M."/>
            <person name="Chan C."/>
        </authorList>
    </citation>
    <scope>NUCLEOTIDE SEQUENCE</scope>
</reference>
<keyword evidence="7 11" id="KW-0547">Nucleotide-binding</keyword>
<dbReference type="InterPro" id="IPR011611">
    <property type="entry name" value="PfkB_dom"/>
</dbReference>
<evidence type="ECO:0000256" key="4">
    <source>
        <dbReference type="ARBA" id="ARBA00012119"/>
    </source>
</evidence>
<comment type="catalytic activity">
    <reaction evidence="11">
        <text>adenosine + ATP = AMP + ADP + H(+)</text>
        <dbReference type="Rhea" id="RHEA:20824"/>
        <dbReference type="ChEBI" id="CHEBI:15378"/>
        <dbReference type="ChEBI" id="CHEBI:16335"/>
        <dbReference type="ChEBI" id="CHEBI:30616"/>
        <dbReference type="ChEBI" id="CHEBI:456215"/>
        <dbReference type="ChEBI" id="CHEBI:456216"/>
        <dbReference type="EC" id="2.7.1.20"/>
    </reaction>
</comment>
<evidence type="ECO:0000313" key="14">
    <source>
        <dbReference type="Proteomes" id="UP000649617"/>
    </source>
</evidence>
<gene>
    <name evidence="13" type="primary">ADK2</name>
    <name evidence="13" type="ORF">SPIL2461_LOCUS11676</name>
</gene>
<protein>
    <recommendedName>
        <fullName evidence="4 11">Adenosine kinase</fullName>
        <shortName evidence="11">AK</shortName>
        <ecNumber evidence="4 11">2.7.1.20</ecNumber>
    </recommendedName>
    <alternativeName>
        <fullName evidence="11">Adenosine 5'-phosphotransferase</fullName>
    </alternativeName>
</protein>
<dbReference type="GO" id="GO:0004001">
    <property type="term" value="F:adenosine kinase activity"/>
    <property type="evidence" value="ECO:0007669"/>
    <property type="project" value="UniProtKB-UniRule"/>
</dbReference>
<evidence type="ECO:0000256" key="1">
    <source>
        <dbReference type="ARBA" id="ARBA00001946"/>
    </source>
</evidence>
<evidence type="ECO:0000256" key="10">
    <source>
        <dbReference type="PIRSR" id="PIRSR601805-1"/>
    </source>
</evidence>
<dbReference type="SUPFAM" id="SSF53613">
    <property type="entry name" value="Ribokinase-like"/>
    <property type="match status" value="1"/>
</dbReference>
<comment type="caution">
    <text evidence="13">The sequence shown here is derived from an EMBL/GenBank/DDBJ whole genome shotgun (WGS) entry which is preliminary data.</text>
</comment>
<keyword evidence="9 11" id="KW-0067">ATP-binding</keyword>
<comment type="cofactor">
    <cofactor evidence="1 11">
        <name>Mg(2+)</name>
        <dbReference type="ChEBI" id="CHEBI:18420"/>
    </cofactor>
</comment>
<dbReference type="Pfam" id="PF00294">
    <property type="entry name" value="PfkB"/>
    <property type="match status" value="1"/>
</dbReference>
<dbReference type="GO" id="GO:0005634">
    <property type="term" value="C:nucleus"/>
    <property type="evidence" value="ECO:0007669"/>
    <property type="project" value="TreeGrafter"/>
</dbReference>
<dbReference type="GO" id="GO:0044209">
    <property type="term" value="P:AMP salvage"/>
    <property type="evidence" value="ECO:0007669"/>
    <property type="project" value="UniProtKB-UniRule"/>
</dbReference>
<dbReference type="InterPro" id="IPR001805">
    <property type="entry name" value="Adenokinase"/>
</dbReference>
<proteinExistence type="inferred from homology"/>
<evidence type="ECO:0000256" key="2">
    <source>
        <dbReference type="ARBA" id="ARBA00004801"/>
    </source>
</evidence>
<keyword evidence="8 11" id="KW-0418">Kinase</keyword>
<dbReference type="OrthoDB" id="432447at2759"/>
<organism evidence="13 14">
    <name type="scientific">Symbiodinium pilosum</name>
    <name type="common">Dinoflagellate</name>
    <dbReference type="NCBI Taxonomy" id="2952"/>
    <lineage>
        <taxon>Eukaryota</taxon>
        <taxon>Sar</taxon>
        <taxon>Alveolata</taxon>
        <taxon>Dinophyceae</taxon>
        <taxon>Suessiales</taxon>
        <taxon>Symbiodiniaceae</taxon>
        <taxon>Symbiodinium</taxon>
    </lineage>
</organism>
<dbReference type="GO" id="GO:0006166">
    <property type="term" value="P:purine ribonucleoside salvage"/>
    <property type="evidence" value="ECO:0007669"/>
    <property type="project" value="UniProtKB-KW"/>
</dbReference>